<dbReference type="AlphaFoldDB" id="A0A9Q3CX68"/>
<evidence type="ECO:0000313" key="3">
    <source>
        <dbReference type="Proteomes" id="UP000765509"/>
    </source>
</evidence>
<evidence type="ECO:0000313" key="2">
    <source>
        <dbReference type="EMBL" id="MBW0490022.1"/>
    </source>
</evidence>
<reference evidence="2" key="1">
    <citation type="submission" date="2021-03" db="EMBL/GenBank/DDBJ databases">
        <title>Draft genome sequence of rust myrtle Austropuccinia psidii MF-1, a brazilian biotype.</title>
        <authorList>
            <person name="Quecine M.C."/>
            <person name="Pachon D.M.R."/>
            <person name="Bonatelli M.L."/>
            <person name="Correr F.H."/>
            <person name="Franceschini L.M."/>
            <person name="Leite T.F."/>
            <person name="Margarido G.R.A."/>
            <person name="Almeida C.A."/>
            <person name="Ferrarezi J.A."/>
            <person name="Labate C.A."/>
        </authorList>
    </citation>
    <scope>NUCLEOTIDE SEQUENCE</scope>
    <source>
        <strain evidence="2">MF-1</strain>
    </source>
</reference>
<accession>A0A9Q3CX68</accession>
<protein>
    <submittedName>
        <fullName evidence="2">Uncharacterized protein</fullName>
    </submittedName>
</protein>
<comment type="caution">
    <text evidence="2">The sequence shown here is derived from an EMBL/GenBank/DDBJ whole genome shotgun (WGS) entry which is preliminary data.</text>
</comment>
<sequence length="86" mass="9118">MAQKGHLGPGPPNVKGWSQDGGYGWGAQNPLGDKGTPPGPKTKIEAWGLGMWKLARKANDGRIWLEAKNDDCSHERPGEGAMAKGP</sequence>
<proteinExistence type="predicted"/>
<name>A0A9Q3CX68_9BASI</name>
<gene>
    <name evidence="2" type="ORF">O181_029737</name>
</gene>
<feature type="region of interest" description="Disordered" evidence="1">
    <location>
        <begin position="1"/>
        <end position="44"/>
    </location>
</feature>
<dbReference type="Proteomes" id="UP000765509">
    <property type="component" value="Unassembled WGS sequence"/>
</dbReference>
<evidence type="ECO:0000256" key="1">
    <source>
        <dbReference type="SAM" id="MobiDB-lite"/>
    </source>
</evidence>
<keyword evidence="3" id="KW-1185">Reference proteome</keyword>
<dbReference type="EMBL" id="AVOT02010372">
    <property type="protein sequence ID" value="MBW0490022.1"/>
    <property type="molecule type" value="Genomic_DNA"/>
</dbReference>
<organism evidence="2 3">
    <name type="scientific">Austropuccinia psidii MF-1</name>
    <dbReference type="NCBI Taxonomy" id="1389203"/>
    <lineage>
        <taxon>Eukaryota</taxon>
        <taxon>Fungi</taxon>
        <taxon>Dikarya</taxon>
        <taxon>Basidiomycota</taxon>
        <taxon>Pucciniomycotina</taxon>
        <taxon>Pucciniomycetes</taxon>
        <taxon>Pucciniales</taxon>
        <taxon>Sphaerophragmiaceae</taxon>
        <taxon>Austropuccinia</taxon>
    </lineage>
</organism>